<evidence type="ECO:0000256" key="1">
    <source>
        <dbReference type="SAM" id="MobiDB-lite"/>
    </source>
</evidence>
<name>A0ABQ9X7I3_9EUKA</name>
<feature type="region of interest" description="Disordered" evidence="1">
    <location>
        <begin position="108"/>
        <end position="131"/>
    </location>
</feature>
<feature type="region of interest" description="Disordered" evidence="1">
    <location>
        <begin position="515"/>
        <end position="557"/>
    </location>
</feature>
<gene>
    <name evidence="3" type="ORF">BLNAU_17421</name>
</gene>
<evidence type="ECO:0000313" key="4">
    <source>
        <dbReference type="Proteomes" id="UP001281761"/>
    </source>
</evidence>
<dbReference type="Pfam" id="PF08690">
    <property type="entry name" value="GET2"/>
    <property type="match status" value="1"/>
</dbReference>
<evidence type="ECO:0000256" key="2">
    <source>
        <dbReference type="SAM" id="Phobius"/>
    </source>
</evidence>
<feature type="transmembrane region" description="Helical" evidence="2">
    <location>
        <begin position="328"/>
        <end position="346"/>
    </location>
</feature>
<feature type="transmembrane region" description="Helical" evidence="2">
    <location>
        <begin position="415"/>
        <end position="433"/>
    </location>
</feature>
<protein>
    <recommendedName>
        <fullName evidence="5">Ubiquitin-like domain-containing protein</fullName>
    </recommendedName>
</protein>
<evidence type="ECO:0000313" key="3">
    <source>
        <dbReference type="EMBL" id="KAK2947669.1"/>
    </source>
</evidence>
<accession>A0ABQ9X7I3</accession>
<keyword evidence="2" id="KW-1133">Transmembrane helix</keyword>
<comment type="caution">
    <text evidence="3">The sequence shown here is derived from an EMBL/GenBank/DDBJ whole genome shotgun (WGS) entry which is preliminary data.</text>
</comment>
<feature type="transmembrane region" description="Helical" evidence="2">
    <location>
        <begin position="445"/>
        <end position="467"/>
    </location>
</feature>
<dbReference type="Proteomes" id="UP001281761">
    <property type="component" value="Unassembled WGS sequence"/>
</dbReference>
<proteinExistence type="predicted"/>
<feature type="region of interest" description="Disordered" evidence="1">
    <location>
        <begin position="377"/>
        <end position="406"/>
    </location>
</feature>
<keyword evidence="4" id="KW-1185">Reference proteome</keyword>
<dbReference type="EMBL" id="JARBJD010000194">
    <property type="protein sequence ID" value="KAK2947669.1"/>
    <property type="molecule type" value="Genomic_DNA"/>
</dbReference>
<keyword evidence="2" id="KW-0472">Membrane</keyword>
<dbReference type="InterPro" id="IPR028143">
    <property type="entry name" value="Get2/sif1"/>
</dbReference>
<feature type="compositionally biased region" description="Low complexity" evidence="1">
    <location>
        <begin position="381"/>
        <end position="393"/>
    </location>
</feature>
<reference evidence="3 4" key="1">
    <citation type="journal article" date="2022" name="bioRxiv">
        <title>Genomics of Preaxostyla Flagellates Illuminates Evolutionary Transitions and the Path Towards Mitochondrial Loss.</title>
        <authorList>
            <person name="Novak L.V.F."/>
            <person name="Treitli S.C."/>
            <person name="Pyrih J."/>
            <person name="Halakuc P."/>
            <person name="Pipaliya S.V."/>
            <person name="Vacek V."/>
            <person name="Brzon O."/>
            <person name="Soukal P."/>
            <person name="Eme L."/>
            <person name="Dacks J.B."/>
            <person name="Karnkowska A."/>
            <person name="Elias M."/>
            <person name="Hampl V."/>
        </authorList>
    </citation>
    <scope>NUCLEOTIDE SEQUENCE [LARGE SCALE GENOMIC DNA]</scope>
    <source>
        <strain evidence="3">NAU3</strain>
        <tissue evidence="3">Gut</tissue>
    </source>
</reference>
<feature type="compositionally biased region" description="Acidic residues" evidence="1">
    <location>
        <begin position="546"/>
        <end position="557"/>
    </location>
</feature>
<evidence type="ECO:0008006" key="5">
    <source>
        <dbReference type="Google" id="ProtNLM"/>
    </source>
</evidence>
<feature type="compositionally biased region" description="Pro residues" evidence="1">
    <location>
        <begin position="516"/>
        <end position="525"/>
    </location>
</feature>
<organism evidence="3 4">
    <name type="scientific">Blattamonas nauphoetae</name>
    <dbReference type="NCBI Taxonomy" id="2049346"/>
    <lineage>
        <taxon>Eukaryota</taxon>
        <taxon>Metamonada</taxon>
        <taxon>Preaxostyla</taxon>
        <taxon>Oxymonadida</taxon>
        <taxon>Blattamonas</taxon>
    </lineage>
</organism>
<sequence length="557" mass="62276">MTCRIRTFDAPDLPLGLFSSHTHISEIISALQNKSDSYSQALSITLRYQGNILQPSQTIATLLPSPNDTSLVLFATAEIPQPTATQSDSSTNVQSPSVFVKPTVSRPAISSTPFNPTTPSNSSFLPFETDQTPQQHSTVFNLLQLRRLGMTPEQAVISLNQPKEVPRQPTAESLPRIPVPDVQEIPDNFSIQQTPIPDQQNDSLPDIAHINDQIEEIKTILANILDKDLDQSPNSENGTSLSEPELTELLDRLNTLNTQLKARFTQDQATTQNEDPALQATITEKATSLKQLKKKIVLLNFGFYMTLFLFVILAVVTAAFVTSTQPKLLVTFMMIVSLTSVIHSAVSQFNRVQKLNTQYAERLQEIVNLKEALERNTAQPGQGEDNAQQQQQDQEAEEERQRQQARLQQENRAQLADLITAIFIHMSAILIITRNLVGLLHENNLLGYSFIIFVLSIAVMDAFALINRYRLRVGKVPHRFPFNPHSNILTRVLTWILSFFLILLPDYDSGLFFKAPPAPPAPPAEQQPVQPNDDAENVADERVHEEEADENAPEVER</sequence>
<feature type="transmembrane region" description="Helical" evidence="2">
    <location>
        <begin position="297"/>
        <end position="322"/>
    </location>
</feature>
<keyword evidence="2" id="KW-0812">Transmembrane</keyword>
<feature type="transmembrane region" description="Helical" evidence="2">
    <location>
        <begin position="488"/>
        <end position="504"/>
    </location>
</feature>